<gene>
    <name evidence="2" type="ORF">GCM10023191_100580</name>
</gene>
<reference evidence="3" key="1">
    <citation type="journal article" date="2019" name="Int. J. Syst. Evol. Microbiol.">
        <title>The Global Catalogue of Microorganisms (GCM) 10K type strain sequencing project: providing services to taxonomists for standard genome sequencing and annotation.</title>
        <authorList>
            <consortium name="The Broad Institute Genomics Platform"/>
            <consortium name="The Broad Institute Genome Sequencing Center for Infectious Disease"/>
            <person name="Wu L."/>
            <person name="Ma J."/>
        </authorList>
    </citation>
    <scope>NUCLEOTIDE SEQUENCE [LARGE SCALE GENOMIC DNA]</scope>
    <source>
        <strain evidence="3">JCM 17933</strain>
    </source>
</reference>
<comment type="caution">
    <text evidence="2">The sequence shown here is derived from an EMBL/GenBank/DDBJ whole genome shotgun (WGS) entry which is preliminary data.</text>
</comment>
<keyword evidence="3" id="KW-1185">Reference proteome</keyword>
<organism evidence="2 3">
    <name type="scientific">Actinoallomurus oryzae</name>
    <dbReference type="NCBI Taxonomy" id="502180"/>
    <lineage>
        <taxon>Bacteria</taxon>
        <taxon>Bacillati</taxon>
        <taxon>Actinomycetota</taxon>
        <taxon>Actinomycetes</taxon>
        <taxon>Streptosporangiales</taxon>
        <taxon>Thermomonosporaceae</taxon>
        <taxon>Actinoallomurus</taxon>
    </lineage>
</organism>
<evidence type="ECO:0000313" key="3">
    <source>
        <dbReference type="Proteomes" id="UP001500503"/>
    </source>
</evidence>
<evidence type="ECO:0008006" key="4">
    <source>
        <dbReference type="Google" id="ProtNLM"/>
    </source>
</evidence>
<dbReference type="EMBL" id="BAABHF010000078">
    <property type="protein sequence ID" value="GAA4521821.1"/>
    <property type="molecule type" value="Genomic_DNA"/>
</dbReference>
<evidence type="ECO:0000313" key="2">
    <source>
        <dbReference type="EMBL" id="GAA4521821.1"/>
    </source>
</evidence>
<protein>
    <recommendedName>
        <fullName evidence="4">C2H2-type domain-containing protein</fullName>
    </recommendedName>
</protein>
<name>A0ABP8R933_9ACTN</name>
<accession>A0ABP8R933</accession>
<feature type="region of interest" description="Disordered" evidence="1">
    <location>
        <begin position="57"/>
        <end position="80"/>
    </location>
</feature>
<evidence type="ECO:0000256" key="1">
    <source>
        <dbReference type="SAM" id="MobiDB-lite"/>
    </source>
</evidence>
<sequence>MEYAATLRVRFRAVENLRIGVVEVEHDERTTHDHLSCSVCSWQLGVSPREYAVRIAHRHDDSHQQGRQVRPWAGGRTTED</sequence>
<dbReference type="Proteomes" id="UP001500503">
    <property type="component" value="Unassembled WGS sequence"/>
</dbReference>
<proteinExistence type="predicted"/>